<dbReference type="Pfam" id="PF00645">
    <property type="entry name" value="zf-PARP"/>
    <property type="match status" value="2"/>
</dbReference>
<dbReference type="Proteomes" id="UP001652625">
    <property type="component" value="Chromosome 12"/>
</dbReference>
<dbReference type="Pfam" id="PF02877">
    <property type="entry name" value="PARP_reg"/>
    <property type="match status" value="1"/>
</dbReference>
<comment type="subcellular location">
    <subcellularLocation>
        <location evidence="1">Chromosome</location>
    </subcellularLocation>
    <subcellularLocation>
        <location evidence="2">Cytoplasm</location>
        <location evidence="2">Cytosol</location>
    </subcellularLocation>
    <subcellularLocation>
        <location evidence="3">Nucleus</location>
        <location evidence="3">Nucleolus</location>
    </subcellularLocation>
</comment>
<dbReference type="InterPro" id="IPR038650">
    <property type="entry name" value="PADR1_C_dom_sf"/>
</dbReference>
<evidence type="ECO:0000256" key="6">
    <source>
        <dbReference type="ARBA" id="ARBA00022499"/>
    </source>
</evidence>
<evidence type="ECO:0000256" key="20">
    <source>
        <dbReference type="ARBA" id="ARBA00023125"/>
    </source>
</evidence>
<dbReference type="SUPFAM" id="SSF56399">
    <property type="entry name" value="ADP-ribosylation"/>
    <property type="match status" value="1"/>
</dbReference>
<evidence type="ECO:0000259" key="32">
    <source>
        <dbReference type="PROSITE" id="PS50064"/>
    </source>
</evidence>
<dbReference type="SMART" id="SM01336">
    <property type="entry name" value="zf-PARP"/>
    <property type="match status" value="2"/>
</dbReference>
<evidence type="ECO:0000256" key="3">
    <source>
        <dbReference type="ARBA" id="ARBA00004604"/>
    </source>
</evidence>
<keyword evidence="12 30" id="KW-0479">Metal-binding</keyword>
<dbReference type="EC" id="2.4.2.30" evidence="30"/>
<keyword evidence="20 30" id="KW-0238">DNA-binding</keyword>
<keyword evidence="8" id="KW-0399">Innate immunity</keyword>
<dbReference type="InterPro" id="IPR036420">
    <property type="entry name" value="BRCT_dom_sf"/>
</dbReference>
<evidence type="ECO:0000256" key="1">
    <source>
        <dbReference type="ARBA" id="ARBA00004286"/>
    </source>
</evidence>
<evidence type="ECO:0000256" key="28">
    <source>
        <dbReference type="ARBA" id="ARBA00048339"/>
    </source>
</evidence>
<dbReference type="InterPro" id="IPR008288">
    <property type="entry name" value="PARP"/>
</dbReference>
<evidence type="ECO:0000256" key="19">
    <source>
        <dbReference type="ARBA" id="ARBA00023027"/>
    </source>
</evidence>
<evidence type="ECO:0000256" key="15">
    <source>
        <dbReference type="ARBA" id="ARBA00022771"/>
    </source>
</evidence>
<comment type="catalytic activity">
    <reaction evidence="27">
        <text>L-histidyl-[protein] + NAD(+) = N(tele)-(ADP-D-ribosyl)-L-histidyl-[protein] + nicotinamide + H(+)</text>
        <dbReference type="Rhea" id="RHEA:72071"/>
        <dbReference type="Rhea" id="RHEA-COMP:9745"/>
        <dbReference type="Rhea" id="RHEA-COMP:18085"/>
        <dbReference type="ChEBI" id="CHEBI:15378"/>
        <dbReference type="ChEBI" id="CHEBI:17154"/>
        <dbReference type="ChEBI" id="CHEBI:29979"/>
        <dbReference type="ChEBI" id="CHEBI:57540"/>
        <dbReference type="ChEBI" id="CHEBI:191398"/>
    </reaction>
    <physiologicalReaction direction="left-to-right" evidence="27">
        <dbReference type="Rhea" id="RHEA:72072"/>
    </physiologicalReaction>
</comment>
<dbReference type="PANTHER" id="PTHR10459">
    <property type="entry name" value="DNA LIGASE"/>
    <property type="match status" value="1"/>
</dbReference>
<keyword evidence="11" id="KW-0548">Nucleotidyltransferase</keyword>
<dbReference type="PROSITE" id="PS51977">
    <property type="entry name" value="WGR"/>
    <property type="match status" value="1"/>
</dbReference>
<comment type="catalytic activity">
    <reaction evidence="24">
        <text>L-aspartyl-[protein] + NAD(+) = 4-O-(ADP-D-ribosyl)-L-aspartyl-[protein] + nicotinamide</text>
        <dbReference type="Rhea" id="RHEA:54424"/>
        <dbReference type="Rhea" id="RHEA-COMP:9867"/>
        <dbReference type="Rhea" id="RHEA-COMP:13832"/>
        <dbReference type="ChEBI" id="CHEBI:17154"/>
        <dbReference type="ChEBI" id="CHEBI:29961"/>
        <dbReference type="ChEBI" id="CHEBI:57540"/>
        <dbReference type="ChEBI" id="CHEBI:138102"/>
    </reaction>
    <physiologicalReaction direction="left-to-right" evidence="24">
        <dbReference type="Rhea" id="RHEA:54425"/>
    </physiologicalReaction>
</comment>
<dbReference type="Gene3D" id="3.90.228.10">
    <property type="match status" value="1"/>
</dbReference>
<dbReference type="PROSITE" id="PS51060">
    <property type="entry name" value="PARP_ALPHA_HD"/>
    <property type="match status" value="1"/>
</dbReference>
<dbReference type="InterPro" id="IPR001357">
    <property type="entry name" value="BRCT_dom"/>
</dbReference>
<dbReference type="SMART" id="SM01335">
    <property type="entry name" value="PADR1"/>
    <property type="match status" value="1"/>
</dbReference>
<name>A0ABM4D960_HYDVU</name>
<dbReference type="PIRSF" id="PIRSF000489">
    <property type="entry name" value="NAD_ADPRT"/>
    <property type="match status" value="1"/>
</dbReference>
<keyword evidence="5" id="KW-0963">Cytoplasm</keyword>
<reference evidence="38" key="1">
    <citation type="submission" date="2025-08" db="UniProtKB">
        <authorList>
            <consortium name="RefSeq"/>
        </authorList>
    </citation>
    <scope>IDENTIFICATION</scope>
</reference>
<dbReference type="CDD" id="cd01437">
    <property type="entry name" value="parp_like"/>
    <property type="match status" value="1"/>
</dbReference>
<keyword evidence="22 30" id="KW-0539">Nucleus</keyword>
<dbReference type="InterPro" id="IPR036930">
    <property type="entry name" value="WGR_dom_sf"/>
</dbReference>
<feature type="domain" description="PARP catalytic" evidence="34">
    <location>
        <begin position="753"/>
        <end position="977"/>
    </location>
</feature>
<keyword evidence="7" id="KW-0021">Allosteric enzyme</keyword>
<keyword evidence="10 30" id="KW-0808">Transferase</keyword>
<dbReference type="InterPro" id="IPR050800">
    <property type="entry name" value="ARTD/PARP"/>
</dbReference>
<feature type="domain" description="PARP-type" evidence="32">
    <location>
        <begin position="7"/>
        <end position="85"/>
    </location>
</feature>
<evidence type="ECO:0000256" key="18">
    <source>
        <dbReference type="ARBA" id="ARBA00023015"/>
    </source>
</evidence>
<dbReference type="Pfam" id="PF05406">
    <property type="entry name" value="WGR"/>
    <property type="match status" value="1"/>
</dbReference>
<keyword evidence="4" id="KW-0158">Chromosome</keyword>
<evidence type="ECO:0000256" key="10">
    <source>
        <dbReference type="ARBA" id="ARBA00022679"/>
    </source>
</evidence>
<evidence type="ECO:0000256" key="13">
    <source>
        <dbReference type="ARBA" id="ARBA00022737"/>
    </source>
</evidence>
<evidence type="ECO:0000256" key="30">
    <source>
        <dbReference type="PIRNR" id="PIRNR000489"/>
    </source>
</evidence>
<dbReference type="Pfam" id="PF08063">
    <property type="entry name" value="Zn_ribbon_PADR1"/>
    <property type="match status" value="1"/>
</dbReference>
<comment type="catalytic activity">
    <reaction evidence="23">
        <text>L-glutamyl-[protein] + NAD(+) = 5-O-(ADP-D-ribosyl)-L-glutamyl-[protein] + nicotinamide</text>
        <dbReference type="Rhea" id="RHEA:58224"/>
        <dbReference type="Rhea" id="RHEA-COMP:10208"/>
        <dbReference type="Rhea" id="RHEA-COMP:15089"/>
        <dbReference type="ChEBI" id="CHEBI:17154"/>
        <dbReference type="ChEBI" id="CHEBI:29973"/>
        <dbReference type="ChEBI" id="CHEBI:57540"/>
        <dbReference type="ChEBI" id="CHEBI:142540"/>
    </reaction>
    <physiologicalReaction direction="left-to-right" evidence="23">
        <dbReference type="Rhea" id="RHEA:58225"/>
    </physiologicalReaction>
</comment>
<keyword evidence="17" id="KW-0391">Immunity</keyword>
<keyword evidence="14" id="KW-0013">ADP-ribosylation</keyword>
<feature type="domain" description="BRCT" evidence="33">
    <location>
        <begin position="363"/>
        <end position="438"/>
    </location>
</feature>
<dbReference type="Gene3D" id="2.20.25.630">
    <property type="match status" value="1"/>
</dbReference>
<dbReference type="SUPFAM" id="SSF52113">
    <property type="entry name" value="BRCT domain"/>
    <property type="match status" value="1"/>
</dbReference>
<evidence type="ECO:0000256" key="8">
    <source>
        <dbReference type="ARBA" id="ARBA00022588"/>
    </source>
</evidence>
<dbReference type="Gene3D" id="3.40.50.10190">
    <property type="entry name" value="BRCT domain"/>
    <property type="match status" value="1"/>
</dbReference>
<keyword evidence="15" id="KW-0863">Zinc-finger</keyword>
<dbReference type="InterPro" id="IPR004102">
    <property type="entry name" value="Poly(ADP-ribose)pol_reg_dom"/>
</dbReference>
<keyword evidence="19 30" id="KW-0520">NAD</keyword>
<evidence type="ECO:0000256" key="22">
    <source>
        <dbReference type="ARBA" id="ARBA00023242"/>
    </source>
</evidence>
<dbReference type="Gene3D" id="3.30.1740.10">
    <property type="entry name" value="Zinc finger, PARP-type"/>
    <property type="match status" value="2"/>
</dbReference>
<dbReference type="CDD" id="cd08001">
    <property type="entry name" value="WGR_PARP1_like"/>
    <property type="match status" value="1"/>
</dbReference>
<dbReference type="SMART" id="SM00773">
    <property type="entry name" value="WGR"/>
    <property type="match status" value="1"/>
</dbReference>
<evidence type="ECO:0000256" key="24">
    <source>
        <dbReference type="ARBA" id="ARBA00024164"/>
    </source>
</evidence>
<keyword evidence="9 30" id="KW-0328">Glycosyltransferase</keyword>
<organism evidence="37 38">
    <name type="scientific">Hydra vulgaris</name>
    <name type="common">Hydra</name>
    <name type="synonym">Hydra attenuata</name>
    <dbReference type="NCBI Taxonomy" id="6087"/>
    <lineage>
        <taxon>Eukaryota</taxon>
        <taxon>Metazoa</taxon>
        <taxon>Cnidaria</taxon>
        <taxon>Hydrozoa</taxon>
        <taxon>Hydroidolina</taxon>
        <taxon>Anthoathecata</taxon>
        <taxon>Aplanulata</taxon>
        <taxon>Hydridae</taxon>
        <taxon>Hydra</taxon>
    </lineage>
</organism>
<evidence type="ECO:0000256" key="17">
    <source>
        <dbReference type="ARBA" id="ARBA00022859"/>
    </source>
</evidence>
<keyword evidence="13" id="KW-0677">Repeat</keyword>
<dbReference type="Gene3D" id="1.10.20.130">
    <property type="match status" value="1"/>
</dbReference>
<evidence type="ECO:0000256" key="27">
    <source>
        <dbReference type="ARBA" id="ARBA00048241"/>
    </source>
</evidence>
<dbReference type="CDD" id="cd17747">
    <property type="entry name" value="BRCT_PARP1"/>
    <property type="match status" value="1"/>
</dbReference>
<feature type="domain" description="PARP-type" evidence="32">
    <location>
        <begin position="106"/>
        <end position="187"/>
    </location>
</feature>
<keyword evidence="6" id="KW-1017">Isopeptide bond</keyword>
<keyword evidence="21" id="KW-0804">Transcription</keyword>
<evidence type="ECO:0000256" key="16">
    <source>
        <dbReference type="ARBA" id="ARBA00022833"/>
    </source>
</evidence>
<dbReference type="Pfam" id="PF00644">
    <property type="entry name" value="PARP"/>
    <property type="match status" value="1"/>
</dbReference>
<proteinExistence type="inferred from homology"/>
<protein>
    <recommendedName>
        <fullName evidence="30 31">Poly [ADP-ribose] polymerase</fullName>
        <ecNumber evidence="30">2.4.2.30</ecNumber>
    </recommendedName>
</protein>
<dbReference type="Pfam" id="PF21728">
    <property type="entry name" value="PADR1_N"/>
    <property type="match status" value="1"/>
</dbReference>
<evidence type="ECO:0000256" key="25">
    <source>
        <dbReference type="ARBA" id="ARBA00024347"/>
    </source>
</evidence>
<dbReference type="InterPro" id="IPR001510">
    <property type="entry name" value="Znf_PARP"/>
</dbReference>
<dbReference type="PANTHER" id="PTHR10459:SF112">
    <property type="entry name" value="POLY [ADP-RIBOSE] POLYMERASE 1"/>
    <property type="match status" value="1"/>
</dbReference>
<dbReference type="RefSeq" id="XP_065670867.1">
    <property type="nucleotide sequence ID" value="XM_065814795.1"/>
</dbReference>
<evidence type="ECO:0000256" key="31">
    <source>
        <dbReference type="RuleBase" id="RU362114"/>
    </source>
</evidence>
<comment type="catalytic activity">
    <reaction evidence="29">
        <text>L-seryl-[protein] + NAD(+) = O-(ADP-D-ribosyl)-L-seryl-[protein] + nicotinamide + H(+)</text>
        <dbReference type="Rhea" id="RHEA:58232"/>
        <dbReference type="Rhea" id="RHEA-COMP:9863"/>
        <dbReference type="Rhea" id="RHEA-COMP:15091"/>
        <dbReference type="ChEBI" id="CHEBI:15378"/>
        <dbReference type="ChEBI" id="CHEBI:17154"/>
        <dbReference type="ChEBI" id="CHEBI:29999"/>
        <dbReference type="ChEBI" id="CHEBI:57540"/>
        <dbReference type="ChEBI" id="CHEBI:142556"/>
    </reaction>
    <physiologicalReaction direction="left-to-right" evidence="29">
        <dbReference type="Rhea" id="RHEA:58233"/>
    </physiologicalReaction>
</comment>
<dbReference type="PROSITE" id="PS51059">
    <property type="entry name" value="PARP_CATALYTIC"/>
    <property type="match status" value="1"/>
</dbReference>
<sequence>MSEDLPYNAEYAKSGRAGCKSCKCNIGKDSLRIAKMVQSPHFDGKIPQWYHYSCFFKKFKPLNVSDISNFDSLRWDDQEKLREQIGCPQKKDVVDGPSISTVNKDFCIEYAKSGRAKCRKCEEKIEKDIIRIAKIMESEESKFKGLIPFWYHVKCFALSKSELEAQNLTSNEIDGWGELSEEDQQNVALVIKFKKHGKLKLKKENKINIKDECKDEKKKEIKDEKVDKYKLQNKEYWDMRDKLQKNVPNNVLRKLLDANNYNTTGGENTLLERCADGICFGALSTCSECKTGNLVYRTEGYQCTGHVSGWTSCTFLTQTPKRKIWHIPKELLLENDFLSTIKPKVEERIFMITTKMNTDIKESQKRPLENRKVIVIGKLKESKGVIENKIQLLGGTLSAAVSKSCYCCISTQDEIEKSTKKMQTVKTCNIPVVTENFLDAVQNGETDALMKHSIAPWGTNRELLDEKLDNLKSMKRKTSSSIESSKKAKVIMKGGAVVDPDSGLEGKCHILSVRGELFTAVLGLVDLLRGTNSYYKIQALEHDTKKKYFVFRSWGRVGTTIGGNKLEHFVNQEDAIENFKEVYGEKTGNTWNNRKDFVKYPNKFYPLDIDYGQNDEMLQSSIAPGSLSILPNPVKELIKLIFDVEAMKHALVEFEIDMKKMPLGKLSKKQIETAYACLGDCQKFLANNDPGSKILDASNRFYTLIPHDFGMKKPPLLDNEELIKLKIGMLDSLMEIEVAYNLIKGTKDNDAKDPIDLHYETLKTDIKVVDKESKDFELIVEYVKNTHAKTHSNYSLDVIEVFSIERAGEKQRYRPFKDLFNKKLLWHGSRTTNYAGILSQGLRIAPPEAPVTGYMFGKGIYFADMASKSANYCCTTRSNNTGLMLLCEVALGNMYELKQSEHISKLPPGKHSCKGLGSTSPDPSMDKVIDGEVLVPLGKPISTNIKNSTLLYNEYIVYDVAQVNIKYLVQLKFNYCY</sequence>
<dbReference type="InterPro" id="IPR008893">
    <property type="entry name" value="WGR_domain"/>
</dbReference>
<dbReference type="PROSITE" id="PS50172">
    <property type="entry name" value="BRCT"/>
    <property type="match status" value="1"/>
</dbReference>
<evidence type="ECO:0000313" key="37">
    <source>
        <dbReference type="Proteomes" id="UP001652625"/>
    </source>
</evidence>
<feature type="domain" description="PARP alpha-helical" evidence="35">
    <location>
        <begin position="627"/>
        <end position="744"/>
    </location>
</feature>
<keyword evidence="37" id="KW-1185">Reference proteome</keyword>
<evidence type="ECO:0000259" key="35">
    <source>
        <dbReference type="PROSITE" id="PS51060"/>
    </source>
</evidence>
<dbReference type="SMART" id="SM00292">
    <property type="entry name" value="BRCT"/>
    <property type="match status" value="1"/>
</dbReference>
<gene>
    <name evidence="38" type="primary">LOC101240572</name>
</gene>
<dbReference type="PROSITE" id="PS52007">
    <property type="entry name" value="PADR1"/>
    <property type="match status" value="1"/>
</dbReference>
<evidence type="ECO:0000256" key="12">
    <source>
        <dbReference type="ARBA" id="ARBA00022723"/>
    </source>
</evidence>
<comment type="catalytic activity">
    <reaction evidence="28">
        <text>L-tyrosyl-[protein] + NAD(+) = O-(ADP-D-ribosyl)-L-tyrosyl-[protein] + nicotinamide + H(+)</text>
        <dbReference type="Rhea" id="RHEA:58236"/>
        <dbReference type="Rhea" id="RHEA-COMP:10136"/>
        <dbReference type="Rhea" id="RHEA-COMP:15092"/>
        <dbReference type="ChEBI" id="CHEBI:15378"/>
        <dbReference type="ChEBI" id="CHEBI:17154"/>
        <dbReference type="ChEBI" id="CHEBI:46858"/>
        <dbReference type="ChEBI" id="CHEBI:57540"/>
        <dbReference type="ChEBI" id="CHEBI:142557"/>
    </reaction>
    <physiologicalReaction direction="left-to-right" evidence="28">
        <dbReference type="Rhea" id="RHEA:58237"/>
    </physiologicalReaction>
</comment>
<dbReference type="GeneID" id="101240572"/>
<dbReference type="Gene3D" id="1.20.142.10">
    <property type="entry name" value="Poly(ADP-ribose) polymerase, regulatory domain"/>
    <property type="match status" value="1"/>
</dbReference>
<comment type="similarity">
    <text evidence="25">Belongs to the ARTD/PARP family.</text>
</comment>
<evidence type="ECO:0000313" key="38">
    <source>
        <dbReference type="RefSeq" id="XP_065670867.1"/>
    </source>
</evidence>
<evidence type="ECO:0000256" key="29">
    <source>
        <dbReference type="ARBA" id="ARBA00048575"/>
    </source>
</evidence>
<evidence type="ECO:0000259" key="34">
    <source>
        <dbReference type="PROSITE" id="PS51059"/>
    </source>
</evidence>
<dbReference type="InterPro" id="IPR036957">
    <property type="entry name" value="Znf_PARP_sf"/>
</dbReference>
<evidence type="ECO:0000256" key="4">
    <source>
        <dbReference type="ARBA" id="ARBA00022454"/>
    </source>
</evidence>
<dbReference type="SUPFAM" id="SSF47587">
    <property type="entry name" value="Domain of poly(ADP-ribose) polymerase"/>
    <property type="match status" value="1"/>
</dbReference>
<evidence type="ECO:0000256" key="26">
    <source>
        <dbReference type="ARBA" id="ARBA00033987"/>
    </source>
</evidence>
<evidence type="ECO:0000256" key="23">
    <source>
        <dbReference type="ARBA" id="ARBA00024159"/>
    </source>
</evidence>
<evidence type="ECO:0000256" key="7">
    <source>
        <dbReference type="ARBA" id="ARBA00022533"/>
    </source>
</evidence>
<dbReference type="InterPro" id="IPR012317">
    <property type="entry name" value="Poly(ADP-ribose)pol_cat_dom"/>
</dbReference>
<evidence type="ECO:0000256" key="11">
    <source>
        <dbReference type="ARBA" id="ARBA00022695"/>
    </source>
</evidence>
<dbReference type="SUPFAM" id="SSF142921">
    <property type="entry name" value="WGR domain-like"/>
    <property type="match status" value="1"/>
</dbReference>
<evidence type="ECO:0000259" key="33">
    <source>
        <dbReference type="PROSITE" id="PS50172"/>
    </source>
</evidence>
<keyword evidence="18" id="KW-0805">Transcription regulation</keyword>
<dbReference type="InterPro" id="IPR049296">
    <property type="entry name" value="PARP1-like_PADR1_N"/>
</dbReference>
<evidence type="ECO:0000256" key="5">
    <source>
        <dbReference type="ARBA" id="ARBA00022490"/>
    </source>
</evidence>
<dbReference type="Pfam" id="PF00533">
    <property type="entry name" value="BRCT"/>
    <property type="match status" value="1"/>
</dbReference>
<dbReference type="PROSITE" id="PS00347">
    <property type="entry name" value="ZF_PARP_1"/>
    <property type="match status" value="2"/>
</dbReference>
<evidence type="ECO:0000256" key="21">
    <source>
        <dbReference type="ARBA" id="ARBA00023163"/>
    </source>
</evidence>
<accession>A0ABM4D960</accession>
<dbReference type="InterPro" id="IPR012982">
    <property type="entry name" value="PARP1-like_PADR1_Zn_ribbon"/>
</dbReference>
<evidence type="ECO:0000259" key="36">
    <source>
        <dbReference type="PROSITE" id="PS51977"/>
    </source>
</evidence>
<evidence type="ECO:0000256" key="2">
    <source>
        <dbReference type="ARBA" id="ARBA00004514"/>
    </source>
</evidence>
<dbReference type="InterPro" id="IPR036616">
    <property type="entry name" value="Poly(ADP-ribose)pol_reg_dom_sf"/>
</dbReference>
<evidence type="ECO:0000256" key="14">
    <source>
        <dbReference type="ARBA" id="ARBA00022765"/>
    </source>
</evidence>
<evidence type="ECO:0000256" key="9">
    <source>
        <dbReference type="ARBA" id="ARBA00022676"/>
    </source>
</evidence>
<feature type="domain" description="WGR" evidence="36">
    <location>
        <begin position="507"/>
        <end position="604"/>
    </location>
</feature>
<comment type="catalytic activity">
    <reaction evidence="26 30">
        <text>NAD(+) + (ADP-D-ribosyl)n-acceptor = nicotinamide + (ADP-D-ribosyl)n+1-acceptor + H(+).</text>
        <dbReference type="EC" id="2.4.2.30"/>
    </reaction>
</comment>
<dbReference type="PROSITE" id="PS50064">
    <property type="entry name" value="ZF_PARP_2"/>
    <property type="match status" value="2"/>
</dbReference>
<keyword evidence="16 30" id="KW-0862">Zinc</keyword>
<dbReference type="SUPFAM" id="SSF57716">
    <property type="entry name" value="Glucocorticoid receptor-like (DNA-binding domain)"/>
    <property type="match status" value="2"/>
</dbReference>